<dbReference type="OrthoDB" id="63821at2157"/>
<dbReference type="AlphaFoldDB" id="H8I7T1"/>
<dbReference type="NCBIfam" id="TIGR03278">
    <property type="entry name" value="methan_mark_10"/>
    <property type="match status" value="1"/>
</dbReference>
<dbReference type="PROSITE" id="PS51918">
    <property type="entry name" value="RADICAL_SAM"/>
    <property type="match status" value="1"/>
</dbReference>
<dbReference type="PANTHER" id="PTHR43787:SF3">
    <property type="entry name" value="ARYLSULFATASE REGULATORY PROTEIN"/>
    <property type="match status" value="1"/>
</dbReference>
<dbReference type="InterPro" id="IPR058240">
    <property type="entry name" value="rSAM_sf"/>
</dbReference>
<dbReference type="InterPro" id="IPR017672">
    <property type="entry name" value="MA_4551-like"/>
</dbReference>
<keyword evidence="4" id="KW-0479">Metal-binding</keyword>
<dbReference type="HOGENOM" id="CLU_668380_0_0_2"/>
<dbReference type="eggNOG" id="arCOG00950">
    <property type="taxonomic scope" value="Archaea"/>
</dbReference>
<evidence type="ECO:0000256" key="2">
    <source>
        <dbReference type="ARBA" id="ARBA00022485"/>
    </source>
</evidence>
<name>H8I7T1_METCZ</name>
<evidence type="ECO:0000313" key="9">
    <source>
        <dbReference type="Proteomes" id="UP000005233"/>
    </source>
</evidence>
<dbReference type="KEGG" id="mez:Mtc_1160"/>
<dbReference type="SMART" id="SM00729">
    <property type="entry name" value="Elp3"/>
    <property type="match status" value="1"/>
</dbReference>
<keyword evidence="9" id="KW-1185">Reference proteome</keyword>
<evidence type="ECO:0000256" key="5">
    <source>
        <dbReference type="ARBA" id="ARBA00023004"/>
    </source>
</evidence>
<sequence>MVEILADVGGSPGKDCRGFCKYCYFKLVKNVPAFGCKHCLPFQKGCDYCTRGIKEQYPGFKPLPMVTSDVMSALMFNRDVDKITISGGGDVSCYPELKELVAYLGQYGIPLHLGYTSGKGFDSADDADYYIENGVTEVTFTVFSADPKKRKEYMNDKHPEESLEALKRFCKSCDVYAASVLIPGVNDGEDLIKTCDLLEEWGAKGVILMRFANSEEQGLILNNAPLIKGVTPHTVQEFENIVKDIAARYKFRVTGTPLGDPKLGSPFAIRHHPKKLLKLPKVTKEATLISGTIAAPLIQEIFTKLGSTVNVVPVKKDIACLITIKDFNDIDLKNVKETVIIPGRALVHDKELEQMLTKDGVDRLIRRGPDRLSADGEMTISMTKEQIIDYEMHAFTELIELINAIGLPPKKGKKGKANA</sequence>
<evidence type="ECO:0000256" key="3">
    <source>
        <dbReference type="ARBA" id="ARBA00022691"/>
    </source>
</evidence>
<feature type="domain" description="Radical SAM core" evidence="7">
    <location>
        <begin position="1"/>
        <end position="252"/>
    </location>
</feature>
<proteinExistence type="predicted"/>
<evidence type="ECO:0000256" key="6">
    <source>
        <dbReference type="ARBA" id="ARBA00023014"/>
    </source>
</evidence>
<evidence type="ECO:0000313" key="8">
    <source>
        <dbReference type="EMBL" id="AFC99916.1"/>
    </source>
</evidence>
<reference evidence="8 9" key="1">
    <citation type="journal article" date="2012" name="J. Bacteriol.">
        <title>Complete genome sequence of a thermophilic methanogen, Methanocella conradii HZ254, isolated from Chinese rice field soil.</title>
        <authorList>
            <person name="Lu Z."/>
            <person name="Lu Y."/>
        </authorList>
    </citation>
    <scope>NUCLEOTIDE SEQUENCE [LARGE SCALE GENOMIC DNA]</scope>
    <source>
        <strain evidence="9">DSM 24694 / JCM 17849 / CGMCC 1.5162 / HZ254</strain>
    </source>
</reference>
<keyword evidence="3" id="KW-0949">S-adenosyl-L-methionine</keyword>
<dbReference type="RefSeq" id="WP_014405754.1">
    <property type="nucleotide sequence ID" value="NC_017034.1"/>
</dbReference>
<dbReference type="STRING" id="1041930.Mtc_1160"/>
<dbReference type="PANTHER" id="PTHR43787">
    <property type="entry name" value="FEMO COFACTOR BIOSYNTHESIS PROTEIN NIFB-RELATED"/>
    <property type="match status" value="1"/>
</dbReference>
<gene>
    <name evidence="8" type="ordered locus">Mtc_1160</name>
</gene>
<dbReference type="GeneID" id="11971287"/>
<accession>H8I7T1</accession>
<dbReference type="GO" id="GO:0046872">
    <property type="term" value="F:metal ion binding"/>
    <property type="evidence" value="ECO:0007669"/>
    <property type="project" value="UniProtKB-KW"/>
</dbReference>
<dbReference type="EMBL" id="CP003243">
    <property type="protein sequence ID" value="AFC99916.1"/>
    <property type="molecule type" value="Genomic_DNA"/>
</dbReference>
<comment type="cofactor">
    <cofactor evidence="1">
        <name>[4Fe-4S] cluster</name>
        <dbReference type="ChEBI" id="CHEBI:49883"/>
    </cofactor>
</comment>
<evidence type="ECO:0000256" key="1">
    <source>
        <dbReference type="ARBA" id="ARBA00001966"/>
    </source>
</evidence>
<dbReference type="GO" id="GO:0051539">
    <property type="term" value="F:4 iron, 4 sulfur cluster binding"/>
    <property type="evidence" value="ECO:0007669"/>
    <property type="project" value="UniProtKB-KW"/>
</dbReference>
<dbReference type="SUPFAM" id="SSF102114">
    <property type="entry name" value="Radical SAM enzymes"/>
    <property type="match status" value="1"/>
</dbReference>
<keyword evidence="2" id="KW-0004">4Fe-4S</keyword>
<dbReference type="InterPro" id="IPR007197">
    <property type="entry name" value="rSAM"/>
</dbReference>
<protein>
    <submittedName>
        <fullName evidence="8">Methanogenesis marker protein 10</fullName>
    </submittedName>
</protein>
<dbReference type="GO" id="GO:0003824">
    <property type="term" value="F:catalytic activity"/>
    <property type="evidence" value="ECO:0007669"/>
    <property type="project" value="InterPro"/>
</dbReference>
<dbReference type="Pfam" id="PF04055">
    <property type="entry name" value="Radical_SAM"/>
    <property type="match status" value="1"/>
</dbReference>
<dbReference type="InterPro" id="IPR013785">
    <property type="entry name" value="Aldolase_TIM"/>
</dbReference>
<organism evidence="8 9">
    <name type="scientific">Methanocella conradii (strain DSM 24694 / JCM 17849 / CGMCC 1.5162 / HZ254)</name>
    <dbReference type="NCBI Taxonomy" id="1041930"/>
    <lineage>
        <taxon>Archaea</taxon>
        <taxon>Methanobacteriati</taxon>
        <taxon>Methanobacteriota</taxon>
        <taxon>Stenosarchaea group</taxon>
        <taxon>Methanomicrobia</taxon>
        <taxon>Methanocellales</taxon>
        <taxon>Methanocellaceae</taxon>
        <taxon>Methanocella</taxon>
    </lineage>
</organism>
<keyword evidence="6" id="KW-0411">Iron-sulfur</keyword>
<keyword evidence="5" id="KW-0408">Iron</keyword>
<evidence type="ECO:0000259" key="7">
    <source>
        <dbReference type="PROSITE" id="PS51918"/>
    </source>
</evidence>
<dbReference type="Proteomes" id="UP000005233">
    <property type="component" value="Chromosome"/>
</dbReference>
<dbReference type="InterPro" id="IPR006638">
    <property type="entry name" value="Elp3/MiaA/NifB-like_rSAM"/>
</dbReference>
<evidence type="ECO:0000256" key="4">
    <source>
        <dbReference type="ARBA" id="ARBA00022723"/>
    </source>
</evidence>
<dbReference type="Gene3D" id="3.20.20.70">
    <property type="entry name" value="Aldolase class I"/>
    <property type="match status" value="1"/>
</dbReference>